<sequence>MEHKPLLFIALSMLALAGCQPAAPPAPGDTTAPRVTAATPGDGAVGVSKNDAVVLTFSEPMDTAATEAAFELLAPDGTPLPVGFSWEDEDRRLVATPAAPLAYSPNASYLTYRYRLAATAKDPAGNPLAAAFEADFSTMRLLGFQIESEAARDGAVTSDGVVDAAGASAFLGDTDAASASRVFFSFPLDGLPAGTESVVSAELRLYAQSATGSPDDLQYRMGHLAYGELDAGDYAATEGENQPIFPHATGTWRFGVRGWVASDWDGGRARFQIRLRSSNDGDGTSDGYVLNTAESADNKPTLQVAVYAP</sequence>
<protein>
    <recommendedName>
        <fullName evidence="3">SbsA Ig-like domain-containing protein</fullName>
    </recommendedName>
</protein>
<evidence type="ECO:0000256" key="2">
    <source>
        <dbReference type="SAM" id="SignalP"/>
    </source>
</evidence>
<feature type="chain" id="PRO_5028227312" description="SbsA Ig-like domain-containing protein" evidence="2">
    <location>
        <begin position="18"/>
        <end position="309"/>
    </location>
</feature>
<dbReference type="Gene3D" id="2.60.40.3710">
    <property type="match status" value="1"/>
</dbReference>
<organism evidence="4">
    <name type="scientific">Oceanithermus profundus</name>
    <dbReference type="NCBI Taxonomy" id="187137"/>
    <lineage>
        <taxon>Bacteria</taxon>
        <taxon>Thermotogati</taxon>
        <taxon>Deinococcota</taxon>
        <taxon>Deinococci</taxon>
        <taxon>Thermales</taxon>
        <taxon>Thermaceae</taxon>
        <taxon>Oceanithermus</taxon>
    </lineage>
</organism>
<comment type="caution">
    <text evidence="4">The sequence shown here is derived from an EMBL/GenBank/DDBJ whole genome shotgun (WGS) entry which is preliminary data.</text>
</comment>
<dbReference type="InterPro" id="IPR032812">
    <property type="entry name" value="SbsA_Ig"/>
</dbReference>
<accession>A0A7C4V5Q1</accession>
<feature type="domain" description="SbsA Ig-like" evidence="3">
    <location>
        <begin position="29"/>
        <end position="138"/>
    </location>
</feature>
<dbReference type="AlphaFoldDB" id="A0A7C4V5Q1"/>
<gene>
    <name evidence="4" type="ORF">ENK37_03825</name>
</gene>
<reference evidence="4" key="1">
    <citation type="journal article" date="2020" name="mSystems">
        <title>Genome- and Community-Level Interaction Insights into Carbon Utilization and Element Cycling Functions of Hydrothermarchaeota in Hydrothermal Sediment.</title>
        <authorList>
            <person name="Zhou Z."/>
            <person name="Liu Y."/>
            <person name="Xu W."/>
            <person name="Pan J."/>
            <person name="Luo Z.H."/>
            <person name="Li M."/>
        </authorList>
    </citation>
    <scope>NUCLEOTIDE SEQUENCE [LARGE SCALE GENOMIC DNA]</scope>
    <source>
        <strain evidence="4">HyVt-570</strain>
    </source>
</reference>
<evidence type="ECO:0000313" key="4">
    <source>
        <dbReference type="EMBL" id="HGY09171.1"/>
    </source>
</evidence>
<name>A0A7C4V5Q1_9DEIN</name>
<evidence type="ECO:0000256" key="1">
    <source>
        <dbReference type="ARBA" id="ARBA00022729"/>
    </source>
</evidence>
<feature type="signal peptide" evidence="2">
    <location>
        <begin position="1"/>
        <end position="17"/>
    </location>
</feature>
<dbReference type="EMBL" id="DRPZ01000101">
    <property type="protein sequence ID" value="HGY09171.1"/>
    <property type="molecule type" value="Genomic_DNA"/>
</dbReference>
<dbReference type="PROSITE" id="PS51257">
    <property type="entry name" value="PROKAR_LIPOPROTEIN"/>
    <property type="match status" value="1"/>
</dbReference>
<evidence type="ECO:0000259" key="3">
    <source>
        <dbReference type="Pfam" id="PF13205"/>
    </source>
</evidence>
<keyword evidence="1 2" id="KW-0732">Signal</keyword>
<dbReference type="Proteomes" id="UP000885759">
    <property type="component" value="Unassembled WGS sequence"/>
</dbReference>
<proteinExistence type="predicted"/>
<dbReference type="Pfam" id="PF13205">
    <property type="entry name" value="Big_5"/>
    <property type="match status" value="1"/>
</dbReference>